<evidence type="ECO:0000256" key="2">
    <source>
        <dbReference type="ARBA" id="ARBA00022801"/>
    </source>
</evidence>
<keyword evidence="2" id="KW-0378">Hydrolase</keyword>
<name>A0A510NX77_TALPI</name>
<evidence type="ECO:0000313" key="7">
    <source>
        <dbReference type="Proteomes" id="UP000053095"/>
    </source>
</evidence>
<dbReference type="InterPro" id="IPR050300">
    <property type="entry name" value="GDXG_lipolytic_enzyme"/>
</dbReference>
<evidence type="ECO:0000259" key="5">
    <source>
        <dbReference type="Pfam" id="PF07859"/>
    </source>
</evidence>
<dbReference type="GO" id="GO:0016787">
    <property type="term" value="F:hydrolase activity"/>
    <property type="evidence" value="ECO:0007669"/>
    <property type="project" value="UniProtKB-KW"/>
</dbReference>
<feature type="active site" evidence="3">
    <location>
        <position position="220"/>
    </location>
</feature>
<evidence type="ECO:0000256" key="3">
    <source>
        <dbReference type="PROSITE-ProRule" id="PRU10038"/>
    </source>
</evidence>
<dbReference type="EMBL" id="DF933814">
    <property type="protein sequence ID" value="GAM36723.1"/>
    <property type="molecule type" value="Genomic_DNA"/>
</dbReference>
<accession>A0A510NX77</accession>
<proteinExistence type="inferred from homology"/>
<keyword evidence="4" id="KW-0812">Transmembrane</keyword>
<dbReference type="InterPro" id="IPR033140">
    <property type="entry name" value="Lipase_GDXG_put_SER_AS"/>
</dbReference>
<dbReference type="Gene3D" id="3.40.50.1820">
    <property type="entry name" value="alpha/beta hydrolase"/>
    <property type="match status" value="1"/>
</dbReference>
<protein>
    <submittedName>
        <fullName evidence="6">Acetylhydrolase</fullName>
    </submittedName>
</protein>
<keyword evidence="4" id="KW-1133">Transmembrane helix</keyword>
<feature type="domain" description="Alpha/beta hydrolase fold-3" evidence="5">
    <location>
        <begin position="140"/>
        <end position="351"/>
    </location>
</feature>
<evidence type="ECO:0000313" key="6">
    <source>
        <dbReference type="EMBL" id="GAM36723.1"/>
    </source>
</evidence>
<dbReference type="Pfam" id="PF07859">
    <property type="entry name" value="Abhydrolase_3"/>
    <property type="match status" value="1"/>
</dbReference>
<reference evidence="7" key="1">
    <citation type="journal article" date="2015" name="Genome Announc.">
        <title>Draft genome sequence of Talaromyces cellulolyticus strain Y-94, a source of lignocellulosic biomass-degrading enzymes.</title>
        <authorList>
            <person name="Fujii T."/>
            <person name="Koike H."/>
            <person name="Sawayama S."/>
            <person name="Yano S."/>
            <person name="Inoue H."/>
        </authorList>
    </citation>
    <scope>NUCLEOTIDE SEQUENCE [LARGE SCALE GENOMIC DNA]</scope>
    <source>
        <strain evidence="7">Y-94</strain>
    </source>
</reference>
<evidence type="ECO:0000256" key="4">
    <source>
        <dbReference type="SAM" id="Phobius"/>
    </source>
</evidence>
<dbReference type="InterPro" id="IPR029058">
    <property type="entry name" value="AB_hydrolase_fold"/>
</dbReference>
<keyword evidence="4" id="KW-0472">Membrane</keyword>
<dbReference type="PROSITE" id="PS01174">
    <property type="entry name" value="LIPASE_GDXG_SER"/>
    <property type="match status" value="1"/>
</dbReference>
<dbReference type="InterPro" id="IPR013094">
    <property type="entry name" value="AB_hydrolase_3"/>
</dbReference>
<dbReference type="PANTHER" id="PTHR48081">
    <property type="entry name" value="AB HYDROLASE SUPERFAMILY PROTEIN C4A8.06C"/>
    <property type="match status" value="1"/>
</dbReference>
<evidence type="ECO:0000256" key="1">
    <source>
        <dbReference type="ARBA" id="ARBA00010515"/>
    </source>
</evidence>
<comment type="similarity">
    <text evidence="1">Belongs to the 'GDXG' lipolytic enzyme family.</text>
</comment>
<gene>
    <name evidence="6" type="ORF">TCE0_018f06036</name>
</gene>
<sequence length="378" mass="41928">MADNWDPAKPLVARQPFKLIYALYYILSSAASIPAWAILYIIPYLRPVSSWPYKTALTNKISCYLLTYFSKIRFQTPQPITPGKERDLFVALKPANDAKKTYAGLLGNPQIQPTTIGGFWVPSLKQLAGVSSATNNNWVVLHFHGGAYVLLTPRDPTVQRGPKQLCEELQADAALCVDYRLSSNPKSSHPAQLQDAITAYNYLIQDLKISPSRILVSGDSAGAHLAILLLRHLTTHPESGLPLPRALLLHSPWLDLTHKATCVDSLPGGRDYISDAFLQWGATTFTPNGSPRDADFVSPFYHPFASPVPIWVQAGGVEKLYPTIAEWVGKMRHAGSTIELYTMEDMPHDVFHFSSDMDLETQARDAIRAAKGFLERTQ</sequence>
<dbReference type="SUPFAM" id="SSF53474">
    <property type="entry name" value="alpha/beta-Hydrolases"/>
    <property type="match status" value="1"/>
</dbReference>
<keyword evidence="7" id="KW-1185">Reference proteome</keyword>
<dbReference type="Proteomes" id="UP000053095">
    <property type="component" value="Unassembled WGS sequence"/>
</dbReference>
<dbReference type="PANTHER" id="PTHR48081:SF8">
    <property type="entry name" value="ALPHA_BETA HYDROLASE FOLD-3 DOMAIN-CONTAINING PROTEIN-RELATED"/>
    <property type="match status" value="1"/>
</dbReference>
<dbReference type="AlphaFoldDB" id="A0A510NX77"/>
<feature type="transmembrane region" description="Helical" evidence="4">
    <location>
        <begin position="20"/>
        <end position="42"/>
    </location>
</feature>
<organism evidence="6 7">
    <name type="scientific">Talaromyces pinophilus</name>
    <name type="common">Penicillium pinophilum</name>
    <dbReference type="NCBI Taxonomy" id="128442"/>
    <lineage>
        <taxon>Eukaryota</taxon>
        <taxon>Fungi</taxon>
        <taxon>Dikarya</taxon>
        <taxon>Ascomycota</taxon>
        <taxon>Pezizomycotina</taxon>
        <taxon>Eurotiomycetes</taxon>
        <taxon>Eurotiomycetidae</taxon>
        <taxon>Eurotiales</taxon>
        <taxon>Trichocomaceae</taxon>
        <taxon>Talaromyces</taxon>
        <taxon>Talaromyces sect. Talaromyces</taxon>
    </lineage>
</organism>